<evidence type="ECO:0000259" key="4">
    <source>
        <dbReference type="Pfam" id="PF25597"/>
    </source>
</evidence>
<dbReference type="InterPro" id="IPR012337">
    <property type="entry name" value="RNaseH-like_sf"/>
</dbReference>
<feature type="domain" description="Retroviral polymerase SH3-like" evidence="4">
    <location>
        <begin position="786"/>
        <end position="840"/>
    </location>
</feature>
<gene>
    <name evidence="5" type="ORF">Tci_041188</name>
</gene>
<dbReference type="Pfam" id="PF25597">
    <property type="entry name" value="SH3_retrovirus"/>
    <property type="match status" value="1"/>
</dbReference>
<comment type="caution">
    <text evidence="5">The sequence shown here is derived from an EMBL/GenBank/DDBJ whole genome shotgun (WGS) entry which is preliminary data.</text>
</comment>
<dbReference type="InterPro" id="IPR036397">
    <property type="entry name" value="RNaseH_sf"/>
</dbReference>
<name>A0A6L2M6E9_TANCI</name>
<feature type="compositionally biased region" description="Basic and acidic residues" evidence="2">
    <location>
        <begin position="907"/>
        <end position="922"/>
    </location>
</feature>
<feature type="region of interest" description="Disordered" evidence="2">
    <location>
        <begin position="894"/>
        <end position="922"/>
    </location>
</feature>
<dbReference type="InterPro" id="IPR057670">
    <property type="entry name" value="SH3_retrovirus"/>
</dbReference>
<dbReference type="Gene3D" id="3.30.420.10">
    <property type="entry name" value="Ribonuclease H-like superfamily/Ribonuclease H"/>
    <property type="match status" value="1"/>
</dbReference>
<dbReference type="InterPro" id="IPR013103">
    <property type="entry name" value="RVT_2"/>
</dbReference>
<dbReference type="PANTHER" id="PTHR11439:SF495">
    <property type="entry name" value="REVERSE TRANSCRIPTASE, RNA-DEPENDENT DNA POLYMERASE-RELATED"/>
    <property type="match status" value="1"/>
</dbReference>
<dbReference type="GO" id="GO:0003676">
    <property type="term" value="F:nucleic acid binding"/>
    <property type="evidence" value="ECO:0007669"/>
    <property type="project" value="InterPro"/>
</dbReference>
<feature type="coiled-coil region" evidence="1">
    <location>
        <begin position="1365"/>
        <end position="1399"/>
    </location>
</feature>
<evidence type="ECO:0000256" key="1">
    <source>
        <dbReference type="SAM" id="Coils"/>
    </source>
</evidence>
<keyword evidence="1" id="KW-0175">Coiled coil</keyword>
<dbReference type="PANTHER" id="PTHR11439">
    <property type="entry name" value="GAG-POL-RELATED RETROTRANSPOSON"/>
    <property type="match status" value="1"/>
</dbReference>
<reference evidence="5" key="1">
    <citation type="journal article" date="2019" name="Sci. Rep.">
        <title>Draft genome of Tanacetum cinerariifolium, the natural source of mosquito coil.</title>
        <authorList>
            <person name="Yamashiro T."/>
            <person name="Shiraishi A."/>
            <person name="Satake H."/>
            <person name="Nakayama K."/>
        </authorList>
    </citation>
    <scope>NUCLEOTIDE SEQUENCE</scope>
</reference>
<proteinExistence type="predicted"/>
<evidence type="ECO:0000313" key="5">
    <source>
        <dbReference type="EMBL" id="GEU69210.1"/>
    </source>
</evidence>
<evidence type="ECO:0000259" key="3">
    <source>
        <dbReference type="Pfam" id="PF07727"/>
    </source>
</evidence>
<dbReference type="CDD" id="cd09272">
    <property type="entry name" value="RNase_HI_RT_Ty1"/>
    <property type="match status" value="1"/>
</dbReference>
<feature type="region of interest" description="Disordered" evidence="2">
    <location>
        <begin position="945"/>
        <end position="971"/>
    </location>
</feature>
<protein>
    <submittedName>
        <fullName evidence="5">Ribonuclease H-like domain-containing protein</fullName>
    </submittedName>
</protein>
<dbReference type="EMBL" id="BKCJ010005892">
    <property type="protein sequence ID" value="GEU69210.1"/>
    <property type="molecule type" value="Genomic_DNA"/>
</dbReference>
<feature type="domain" description="Reverse transcriptase Ty1/copia-type" evidence="3">
    <location>
        <begin position="1072"/>
        <end position="1135"/>
    </location>
</feature>
<accession>A0A6L2M6E9</accession>
<organism evidence="5">
    <name type="scientific">Tanacetum cinerariifolium</name>
    <name type="common">Dalmatian daisy</name>
    <name type="synonym">Chrysanthemum cinerariifolium</name>
    <dbReference type="NCBI Taxonomy" id="118510"/>
    <lineage>
        <taxon>Eukaryota</taxon>
        <taxon>Viridiplantae</taxon>
        <taxon>Streptophyta</taxon>
        <taxon>Embryophyta</taxon>
        <taxon>Tracheophyta</taxon>
        <taxon>Spermatophyta</taxon>
        <taxon>Magnoliopsida</taxon>
        <taxon>eudicotyledons</taxon>
        <taxon>Gunneridae</taxon>
        <taxon>Pentapetalae</taxon>
        <taxon>asterids</taxon>
        <taxon>campanulids</taxon>
        <taxon>Asterales</taxon>
        <taxon>Asteraceae</taxon>
        <taxon>Asteroideae</taxon>
        <taxon>Anthemideae</taxon>
        <taxon>Anthemidinae</taxon>
        <taxon>Tanacetum</taxon>
    </lineage>
</organism>
<sequence length="1446" mass="162003">MFSLERLMVVEHLEQEVVKACVLTIEKATIDVIRCVVKLINNSTLMNASIFDRFVEVYDSGRNTGCLGYFGNIRTESLSPQVVAAAKHLILNPNEFDLWKMRIEQYFLMTNYSLWEVILNDDSHTPTRIIDGVVQVIAPTTIEQKLAKNNELKARGTLLMALPEKHQLKFNIHKDAKSLMEDIDKSFGGNKDTKKVQKTLLKQQYENFSGTSSESLDQIHDRLQKLISQREILADLEDQSLDDLFNNLKIYKAEVKSSSSSHTTQNIAFVSSNNTNNTNESDSAVPSVSAASTKAPVSTLPNVDNLSDAVIYSFFASQYNSPHLDNEDLKQIDADDLEEMDLKVGNYDWSFQADEEPPNYALMTFTSSSSSSSSGFDSEVTPCSKACSKSYATLQSHYDKLTVDFRKSQFDVLSYKSGLASVEARLVVYQQNENVFEEDIKLLKLDVISKSDDSVPTSPVKDRYKSGEGYHAVPPSYTGTFMPPKPDLVFHDAPTASETVPNAFNVEPRHLLSQLRILNKLKTLGQPFQSLEMVQKPVWNHAMRVNHHNSAKMTHPHSNKHVVPTTVLTRFGLVPFNAARPVTSVVPQPIVKSSKPIRRPINHIPAPKNSNFHQKVTTVKAKKGNPQQALKDKGVINSGFSRHMTGNMSYLYDFKEINGGYVAFGENPKGGKITGKDTECVVLSSAFKLPDENHMLLRVPRENNMYNVDLNNNGVTERKNRTRIEAARTMLVDSLLPILFWAVAVNTACYVQNRVLVTKPHNKTPYELLLGRTPSIRFMRPFGCPVTILNTLDPLGKFNGKADEGLLVGYSVNSKAFRVFNSRAKIVQETLHINFLENQPNVARSVHKWLFDIDTLTQSMNYQPVVAGNQPNPSAGIQENLDADADVAFDVQENENEVHVSPSSSDNLKKHDEKAKREAKGKSLVDISTGVRDLRDEFEELSSNSTNRVNTASAPVTTVRPNPTNSTNSFNAAGPYHNAVSLNFEINGKSSFMDPSQYPDDPDMPALEDIVYSDDEEDVGAEADFSSLETNISVSPIPTTRVHKDHPVSQIIEELTTAPQTRSMARMVKDQAYASFMGFMVYQMDIKSDFLYGTIKEEVYVCQPLGFKDPNYPDKVYKVVKVLYGLHQAPRAWYLKGKPHLGFWYPKDSSFNLVAYSDSDYAGASLDRKSPTGGCQFLGCRLISWQCKKQTVVSTSSTKAEYVAAASCCAQVLWIQNQLLDYGMVRNVDSPSKFLMYPRFLQVMINAHIDDLSSHTTKYTSHALTQKVFANMRWIGGYIHKGGKIVELDADEDVTLVDVDTAVEMDADIQGRMKKDVTAIKEVNAAEPIVFDDEEVTMTIDQTLIKIKAEKVRILDEQLSKRLQDKEIEQAAAREKQEKEDLERAKESFKKLRAEVEVSGSHSTQQDTPTVDLVKISKEDVQNMLQIVPVAEFKAKALQVKYPLID</sequence>
<evidence type="ECO:0000256" key="2">
    <source>
        <dbReference type="SAM" id="MobiDB-lite"/>
    </source>
</evidence>
<dbReference type="SUPFAM" id="SSF53098">
    <property type="entry name" value="Ribonuclease H-like"/>
    <property type="match status" value="1"/>
</dbReference>
<dbReference type="Pfam" id="PF07727">
    <property type="entry name" value="RVT_2"/>
    <property type="match status" value="1"/>
</dbReference>